<evidence type="ECO:0000313" key="3">
    <source>
        <dbReference type="EMBL" id="SHI93346.1"/>
    </source>
</evidence>
<accession>A0A1M6F6S0</accession>
<protein>
    <submittedName>
        <fullName evidence="3">Flavodoxin domain-containing protein</fullName>
    </submittedName>
</protein>
<keyword evidence="1" id="KW-1133">Transmembrane helix</keyword>
<dbReference type="PROSITE" id="PS50902">
    <property type="entry name" value="FLAVODOXIN_LIKE"/>
    <property type="match status" value="1"/>
</dbReference>
<dbReference type="RefSeq" id="WP_072985617.1">
    <property type="nucleotide sequence ID" value="NZ_FQZB01000005.1"/>
</dbReference>
<dbReference type="Pfam" id="PF12724">
    <property type="entry name" value="Flavodoxin_5"/>
    <property type="match status" value="1"/>
</dbReference>
<sequence length="181" mass="20394">MRVIKKIFFTLIIVISLMISIFVWFAKSNNKDYGDNNKIMKSNRSNTKKALVIYQPSRFKVTDKIAEKIAGGIKDEGYDVTLNYPGSHLSNDISQYSIVVFGSPVYIGQISSTLTDYMKRIKNYEDKKVLIFATGSQLNNGEVDKIGENLSTIKATEKINFKNGNKDEDKAYEIGKKIAGE</sequence>
<dbReference type="OrthoDB" id="1907521at2"/>
<keyword evidence="1" id="KW-0812">Transmembrane</keyword>
<gene>
    <name evidence="3" type="ORF">SAMN02745163_01050</name>
</gene>
<feature type="domain" description="Flavodoxin-like" evidence="2">
    <location>
        <begin position="51"/>
        <end position="181"/>
    </location>
</feature>
<dbReference type="Proteomes" id="UP000184310">
    <property type="component" value="Unassembled WGS sequence"/>
</dbReference>
<evidence type="ECO:0000256" key="1">
    <source>
        <dbReference type="SAM" id="Phobius"/>
    </source>
</evidence>
<proteinExistence type="predicted"/>
<dbReference type="InterPro" id="IPR008254">
    <property type="entry name" value="Flavodoxin/NO_synth"/>
</dbReference>
<dbReference type="EMBL" id="FQZB01000005">
    <property type="protein sequence ID" value="SHI93346.1"/>
    <property type="molecule type" value="Genomic_DNA"/>
</dbReference>
<dbReference type="SUPFAM" id="SSF52218">
    <property type="entry name" value="Flavoproteins"/>
    <property type="match status" value="1"/>
</dbReference>
<evidence type="ECO:0000259" key="2">
    <source>
        <dbReference type="PROSITE" id="PS50902"/>
    </source>
</evidence>
<dbReference type="InterPro" id="IPR026816">
    <property type="entry name" value="Flavodoxin_dom"/>
</dbReference>
<name>A0A1M6F6S0_9CLOT</name>
<keyword evidence="4" id="KW-1185">Reference proteome</keyword>
<feature type="transmembrane region" description="Helical" evidence="1">
    <location>
        <begin position="7"/>
        <end position="26"/>
    </location>
</feature>
<dbReference type="AlphaFoldDB" id="A0A1M6F6S0"/>
<reference evidence="3 4" key="1">
    <citation type="submission" date="2016-11" db="EMBL/GenBank/DDBJ databases">
        <authorList>
            <person name="Jaros S."/>
            <person name="Januszkiewicz K."/>
            <person name="Wedrychowicz H."/>
        </authorList>
    </citation>
    <scope>NUCLEOTIDE SEQUENCE [LARGE SCALE GENOMIC DNA]</scope>
    <source>
        <strain evidence="3 4">DSM 21758</strain>
    </source>
</reference>
<dbReference type="InterPro" id="IPR029039">
    <property type="entry name" value="Flavoprotein-like_sf"/>
</dbReference>
<dbReference type="STRING" id="1121302.SAMN02745163_01050"/>
<dbReference type="GO" id="GO:0016651">
    <property type="term" value="F:oxidoreductase activity, acting on NAD(P)H"/>
    <property type="evidence" value="ECO:0007669"/>
    <property type="project" value="UniProtKB-ARBA"/>
</dbReference>
<evidence type="ECO:0000313" key="4">
    <source>
        <dbReference type="Proteomes" id="UP000184310"/>
    </source>
</evidence>
<dbReference type="Gene3D" id="3.40.50.360">
    <property type="match status" value="1"/>
</dbReference>
<dbReference type="GO" id="GO:0010181">
    <property type="term" value="F:FMN binding"/>
    <property type="evidence" value="ECO:0007669"/>
    <property type="project" value="InterPro"/>
</dbReference>
<organism evidence="3 4">
    <name type="scientific">Clostridium cavendishii DSM 21758</name>
    <dbReference type="NCBI Taxonomy" id="1121302"/>
    <lineage>
        <taxon>Bacteria</taxon>
        <taxon>Bacillati</taxon>
        <taxon>Bacillota</taxon>
        <taxon>Clostridia</taxon>
        <taxon>Eubacteriales</taxon>
        <taxon>Clostridiaceae</taxon>
        <taxon>Clostridium</taxon>
    </lineage>
</organism>
<keyword evidence="1" id="KW-0472">Membrane</keyword>